<name>A0A199UVQ8_ANACO</name>
<dbReference type="EMBL" id="LSRQ01004685">
    <property type="protein sequence ID" value="OAY68883.1"/>
    <property type="molecule type" value="Genomic_DNA"/>
</dbReference>
<evidence type="ECO:0000313" key="1">
    <source>
        <dbReference type="EMBL" id="OAY68883.1"/>
    </source>
</evidence>
<protein>
    <submittedName>
        <fullName evidence="1">Uncharacterized protein</fullName>
    </submittedName>
</protein>
<feature type="non-terminal residue" evidence="1">
    <location>
        <position position="1"/>
    </location>
</feature>
<sequence>QEVISEDNGAELFGACSIKGDQLRKLWIGPQLKLGGGVDAVEKFMCCELKRKLWKLSISCGTLKLSLVNWAAELEKVPAVAVAEQEAWAIRIERKSEIWSATR</sequence>
<comment type="caution">
    <text evidence="1">The sequence shown here is derived from an EMBL/GenBank/DDBJ whole genome shotgun (WGS) entry which is preliminary data.</text>
</comment>
<reference evidence="1 2" key="1">
    <citation type="journal article" date="2016" name="DNA Res.">
        <title>The draft genome of MD-2 pineapple using hybrid error correction of long reads.</title>
        <authorList>
            <person name="Redwan R.M."/>
            <person name="Saidin A."/>
            <person name="Kumar S.V."/>
        </authorList>
    </citation>
    <scope>NUCLEOTIDE SEQUENCE [LARGE SCALE GENOMIC DNA]</scope>
    <source>
        <strain evidence="2">cv. MD2</strain>
        <tissue evidence="1">Leaf</tissue>
    </source>
</reference>
<accession>A0A199UVQ8</accession>
<proteinExistence type="predicted"/>
<organism evidence="1 2">
    <name type="scientific">Ananas comosus</name>
    <name type="common">Pineapple</name>
    <name type="synonym">Ananas ananas</name>
    <dbReference type="NCBI Taxonomy" id="4615"/>
    <lineage>
        <taxon>Eukaryota</taxon>
        <taxon>Viridiplantae</taxon>
        <taxon>Streptophyta</taxon>
        <taxon>Embryophyta</taxon>
        <taxon>Tracheophyta</taxon>
        <taxon>Spermatophyta</taxon>
        <taxon>Magnoliopsida</taxon>
        <taxon>Liliopsida</taxon>
        <taxon>Poales</taxon>
        <taxon>Bromeliaceae</taxon>
        <taxon>Bromelioideae</taxon>
        <taxon>Ananas</taxon>
    </lineage>
</organism>
<gene>
    <name evidence="1" type="ORF">ACMD2_26682</name>
</gene>
<dbReference type="Proteomes" id="UP000092600">
    <property type="component" value="Unassembled WGS sequence"/>
</dbReference>
<evidence type="ECO:0000313" key="2">
    <source>
        <dbReference type="Proteomes" id="UP000092600"/>
    </source>
</evidence>
<dbReference type="AlphaFoldDB" id="A0A199UVQ8"/>